<evidence type="ECO:0000256" key="9">
    <source>
        <dbReference type="ARBA" id="ARBA00046608"/>
    </source>
</evidence>
<accession>A0A239TSM9</accession>
<comment type="subcellular location">
    <subcellularLocation>
        <location evidence="10">Cytoplasm</location>
    </subcellularLocation>
    <text evidence="10">Associated with the membrane possibly through PlsY.</text>
</comment>
<evidence type="ECO:0000256" key="4">
    <source>
        <dbReference type="ARBA" id="ARBA00022679"/>
    </source>
</evidence>
<evidence type="ECO:0000256" key="3">
    <source>
        <dbReference type="ARBA" id="ARBA00022516"/>
    </source>
</evidence>
<evidence type="ECO:0000256" key="7">
    <source>
        <dbReference type="ARBA" id="ARBA00023264"/>
    </source>
</evidence>
<dbReference type="AlphaFoldDB" id="A0A239TSM9"/>
<keyword evidence="4 10" id="KW-0808">Transferase</keyword>
<dbReference type="Proteomes" id="UP000215383">
    <property type="component" value="Chromosome 1"/>
</dbReference>
<comment type="catalytic activity">
    <reaction evidence="1 10">
        <text>a fatty acyl-[ACP] + phosphate = an acyl phosphate + holo-[ACP]</text>
        <dbReference type="Rhea" id="RHEA:42292"/>
        <dbReference type="Rhea" id="RHEA-COMP:9685"/>
        <dbReference type="Rhea" id="RHEA-COMP:14125"/>
        <dbReference type="ChEBI" id="CHEBI:43474"/>
        <dbReference type="ChEBI" id="CHEBI:59918"/>
        <dbReference type="ChEBI" id="CHEBI:64479"/>
        <dbReference type="ChEBI" id="CHEBI:138651"/>
        <dbReference type="EC" id="2.3.1.274"/>
    </reaction>
</comment>
<dbReference type="InterPro" id="IPR012281">
    <property type="entry name" value="Phospholipid_synth_PlsX-like"/>
</dbReference>
<dbReference type="HAMAP" id="MF_00019">
    <property type="entry name" value="PlsX"/>
    <property type="match status" value="1"/>
</dbReference>
<evidence type="ECO:0000256" key="8">
    <source>
        <dbReference type="ARBA" id="ARBA00024069"/>
    </source>
</evidence>
<evidence type="ECO:0000313" key="12">
    <source>
        <dbReference type="Proteomes" id="UP000215383"/>
    </source>
</evidence>
<keyword evidence="12" id="KW-1185">Reference proteome</keyword>
<dbReference type="RefSeq" id="WP_027889865.1">
    <property type="nucleotide sequence ID" value="NZ_LT906446.1"/>
</dbReference>
<evidence type="ECO:0000256" key="10">
    <source>
        <dbReference type="HAMAP-Rule" id="MF_00019"/>
    </source>
</evidence>
<keyword evidence="3 10" id="KW-0444">Lipid biosynthesis</keyword>
<keyword evidence="11" id="KW-0012">Acyltransferase</keyword>
<dbReference type="PANTHER" id="PTHR30100">
    <property type="entry name" value="FATTY ACID/PHOSPHOLIPID SYNTHESIS PROTEIN PLSX"/>
    <property type="match status" value="1"/>
</dbReference>
<dbReference type="GO" id="GO:0006633">
    <property type="term" value="P:fatty acid biosynthetic process"/>
    <property type="evidence" value="ECO:0007669"/>
    <property type="project" value="UniProtKB-UniRule"/>
</dbReference>
<evidence type="ECO:0000256" key="5">
    <source>
        <dbReference type="ARBA" id="ARBA00023098"/>
    </source>
</evidence>
<organism evidence="11 12">
    <name type="scientific">Megamonas hypermegale</name>
    <dbReference type="NCBI Taxonomy" id="158847"/>
    <lineage>
        <taxon>Bacteria</taxon>
        <taxon>Bacillati</taxon>
        <taxon>Bacillota</taxon>
        <taxon>Negativicutes</taxon>
        <taxon>Selenomonadales</taxon>
        <taxon>Selenomonadaceae</taxon>
        <taxon>Megamonas</taxon>
    </lineage>
</organism>
<dbReference type="Pfam" id="PF02504">
    <property type="entry name" value="FA_synthesis"/>
    <property type="match status" value="1"/>
</dbReference>
<evidence type="ECO:0000256" key="2">
    <source>
        <dbReference type="ARBA" id="ARBA00022490"/>
    </source>
</evidence>
<comment type="function">
    <text evidence="10">Catalyzes the reversible formation of acyl-phosphate (acyl-PO(4)) from acyl-[acyl-carrier-protein] (acyl-ACP). This enzyme utilizes acyl-ACP as fatty acyl donor, but not acyl-CoA.</text>
</comment>
<dbReference type="eggNOG" id="COG0416">
    <property type="taxonomic scope" value="Bacteria"/>
</dbReference>
<keyword evidence="7 10" id="KW-1208">Phospholipid metabolism</keyword>
<evidence type="ECO:0000256" key="6">
    <source>
        <dbReference type="ARBA" id="ARBA00023209"/>
    </source>
</evidence>
<comment type="subunit">
    <text evidence="9 10">Homodimer. Probably interacts with PlsY.</text>
</comment>
<evidence type="ECO:0000256" key="1">
    <source>
        <dbReference type="ARBA" id="ARBA00001232"/>
    </source>
</evidence>
<keyword evidence="6 10" id="KW-0594">Phospholipid biosynthesis</keyword>
<dbReference type="EMBL" id="LT906446">
    <property type="protein sequence ID" value="SNV00532.1"/>
    <property type="molecule type" value="Genomic_DNA"/>
</dbReference>
<dbReference type="GO" id="GO:0005737">
    <property type="term" value="C:cytoplasm"/>
    <property type="evidence" value="ECO:0007669"/>
    <property type="project" value="UniProtKB-SubCell"/>
</dbReference>
<dbReference type="PIRSF" id="PIRSF002465">
    <property type="entry name" value="Phsphlp_syn_PlsX"/>
    <property type="match status" value="1"/>
</dbReference>
<dbReference type="GO" id="GO:0008654">
    <property type="term" value="P:phospholipid biosynthetic process"/>
    <property type="evidence" value="ECO:0007669"/>
    <property type="project" value="UniProtKB-KW"/>
</dbReference>
<name>A0A239TSM9_9FIRM</name>
<sequence>MKIAVDAMGGDFAPEQIVKGAAWAVKRYGCEIVLVGDRTQIQTQLEKYYPEWKNSEDSKITIHHASDIIGMGEHPGVAVRRKKDSSIVVATRLVKDGECDAVVSAGNTGAAAASALFVLGRIKGIDRPTIATPIPTAKGGATLLLDSGANVDCKPKHLLQSALMGSIYAKCVLGKQNPAVGLLNIGEEATKGNEQAQQTYPLLKAMKTINFQGNAEGRDIPSGNFDVVVCDGFVGNIVLKFAEGLAKTLVKMAKDAVQNGGILAKIGALLLMPALKKMGKEIDVTEYGGAPLLGVNGCCIISHGSSNAKSICNAIRQACEYVKKDVLTQIRDNIDKEEILSHDTEIK</sequence>
<dbReference type="EC" id="2.3.1.274" evidence="8 10"/>
<dbReference type="GeneID" id="78507334"/>
<dbReference type="NCBIfam" id="TIGR00182">
    <property type="entry name" value="plsX"/>
    <property type="match status" value="1"/>
</dbReference>
<proteinExistence type="inferred from homology"/>
<dbReference type="SUPFAM" id="SSF53659">
    <property type="entry name" value="Isocitrate/Isopropylmalate dehydrogenase-like"/>
    <property type="match status" value="1"/>
</dbReference>
<keyword evidence="2 10" id="KW-0963">Cytoplasm</keyword>
<keyword evidence="5 10" id="KW-0443">Lipid metabolism</keyword>
<dbReference type="PANTHER" id="PTHR30100:SF1">
    <property type="entry name" value="PHOSPHATE ACYLTRANSFERASE"/>
    <property type="match status" value="1"/>
</dbReference>
<protein>
    <recommendedName>
        <fullName evidence="8 10">Phosphate acyltransferase</fullName>
        <ecNumber evidence="8 10">2.3.1.274</ecNumber>
    </recommendedName>
    <alternativeName>
        <fullName evidence="10">Acyl-ACP phosphotransacylase</fullName>
    </alternativeName>
    <alternativeName>
        <fullName evidence="10">Acyl-[acyl-carrier-protein]--phosphate acyltransferase</fullName>
    </alternativeName>
    <alternativeName>
        <fullName evidence="10">Phosphate-acyl-ACP acyltransferase</fullName>
    </alternativeName>
</protein>
<dbReference type="GO" id="GO:0043811">
    <property type="term" value="F:phosphate:acyl-[acyl carrier protein] acyltransferase activity"/>
    <property type="evidence" value="ECO:0007669"/>
    <property type="project" value="UniProtKB-UniRule"/>
</dbReference>
<comment type="similarity">
    <text evidence="10">Belongs to the PlsX family.</text>
</comment>
<reference evidence="11 12" key="1">
    <citation type="submission" date="2017-06" db="EMBL/GenBank/DDBJ databases">
        <authorList>
            <consortium name="Pathogen Informatics"/>
        </authorList>
    </citation>
    <scope>NUCLEOTIDE SEQUENCE [LARGE SCALE GENOMIC DNA]</scope>
    <source>
        <strain evidence="11 12">NCTC10570</strain>
    </source>
</reference>
<dbReference type="Gene3D" id="3.40.718.10">
    <property type="entry name" value="Isopropylmalate Dehydrogenase"/>
    <property type="match status" value="1"/>
</dbReference>
<comment type="pathway">
    <text evidence="10">Lipid metabolism; phospholipid metabolism.</text>
</comment>
<gene>
    <name evidence="10 11" type="primary">plsX</name>
    <name evidence="11" type="ORF">SAMEA4364220_01332</name>
</gene>
<evidence type="ECO:0000313" key="11">
    <source>
        <dbReference type="EMBL" id="SNV00532.1"/>
    </source>
</evidence>
<dbReference type="UniPathway" id="UPA00085"/>
<dbReference type="InterPro" id="IPR003664">
    <property type="entry name" value="FA_synthesis"/>
</dbReference>